<dbReference type="EMBL" id="JAVHJL010000003">
    <property type="protein sequence ID" value="KAK6506853.1"/>
    <property type="molecule type" value="Genomic_DNA"/>
</dbReference>
<comment type="caution">
    <text evidence="2">The sequence shown here is derived from an EMBL/GenBank/DDBJ whole genome shotgun (WGS) entry which is preliminary data.</text>
</comment>
<dbReference type="InterPro" id="IPR001810">
    <property type="entry name" value="F-box_dom"/>
</dbReference>
<proteinExistence type="predicted"/>
<dbReference type="InterPro" id="IPR036047">
    <property type="entry name" value="F-box-like_dom_sf"/>
</dbReference>
<evidence type="ECO:0000313" key="3">
    <source>
        <dbReference type="Proteomes" id="UP001370758"/>
    </source>
</evidence>
<organism evidence="2 3">
    <name type="scientific">Arthrobotrys musiformis</name>
    <dbReference type="NCBI Taxonomy" id="47236"/>
    <lineage>
        <taxon>Eukaryota</taxon>
        <taxon>Fungi</taxon>
        <taxon>Dikarya</taxon>
        <taxon>Ascomycota</taxon>
        <taxon>Pezizomycotina</taxon>
        <taxon>Orbiliomycetes</taxon>
        <taxon>Orbiliales</taxon>
        <taxon>Orbiliaceae</taxon>
        <taxon>Arthrobotrys</taxon>
    </lineage>
</organism>
<reference evidence="2 3" key="1">
    <citation type="submission" date="2023-08" db="EMBL/GenBank/DDBJ databases">
        <authorList>
            <person name="Palmer J.M."/>
        </authorList>
    </citation>
    <scope>NUCLEOTIDE SEQUENCE [LARGE SCALE GENOMIC DNA]</scope>
    <source>
        <strain evidence="2 3">TWF481</strain>
    </source>
</reference>
<dbReference type="Proteomes" id="UP001370758">
    <property type="component" value="Unassembled WGS sequence"/>
</dbReference>
<dbReference type="AlphaFoldDB" id="A0AAV9WDH0"/>
<keyword evidence="3" id="KW-1185">Reference proteome</keyword>
<feature type="domain" description="F-box" evidence="1">
    <location>
        <begin position="13"/>
        <end position="47"/>
    </location>
</feature>
<dbReference type="Pfam" id="PF00646">
    <property type="entry name" value="F-box"/>
    <property type="match status" value="1"/>
</dbReference>
<evidence type="ECO:0000259" key="1">
    <source>
        <dbReference type="Pfam" id="PF00646"/>
    </source>
</evidence>
<accession>A0AAV9WDH0</accession>
<evidence type="ECO:0000313" key="2">
    <source>
        <dbReference type="EMBL" id="KAK6506853.1"/>
    </source>
</evidence>
<dbReference type="SUPFAM" id="SSF81383">
    <property type="entry name" value="F-box domain"/>
    <property type="match status" value="1"/>
</dbReference>
<protein>
    <recommendedName>
        <fullName evidence="1">F-box domain-containing protein</fullName>
    </recommendedName>
</protein>
<name>A0AAV9WDH0_9PEZI</name>
<sequence length="395" mass="44992">MNSTAAANPLASLPNLPVELHIEIQSYLSHIDIERLSRCSTTLRSVSLPQVFRSAQISPESLQFFTDAGILQRLHSCVRHITILPPSSTPSQITDLYALLSSIALFTRPTSLKLTYNAPVEHSQSAVFAAVFSGIYGCKFFPFLKQLSLTIGHCEEDHVIDPSVSSNLTPGLLNLNLSAGTVPLRPSLVYQAIKKRHNYHRYDIDRAYEGNIITIPTLQTAKLKLHKDSLFSFDERPFFPHASNPSDVFSLSRSTTRSLKILHLQIPNFVFPDELTTGIPNARAESRYINNKKYTTYPTVKELHFTIDSLKSWQLRDITRRFRNLTVFLVKETQPGQLWEDIWTARPFKDIARMRKLKTLWLPWVKLNRGRAAKWKLESAVSYWVSKGLDDLEDI</sequence>
<gene>
    <name evidence="2" type="ORF">TWF481_005313</name>
</gene>